<sequence length="223" mass="24579">MVSSGVQVLGTTFSPFVNRVRISLNLKSVNFELIEENLAAKSDLLLKSNPVHKKVPVLIHDGKCISESLVIVEYIDEKWSGDDGVSILPSDPYDRAVARFWAAYFDDKVVPVLFKLSFGPESERVALIEQLAEGLVPLEEAFMTCSKGKSYFGGDNIGYTDIALGSFIGWIKAIEKMSGIKVLAEAKTPGLVGWVNKFLSTDAAKKFVPELEVYVELLKKMQA</sequence>
<keyword evidence="9" id="KW-1185">Reference proteome</keyword>
<comment type="catalytic activity">
    <reaction evidence="5">
        <text>RX + glutathione = an S-substituted glutathione + a halide anion + H(+)</text>
        <dbReference type="Rhea" id="RHEA:16437"/>
        <dbReference type="ChEBI" id="CHEBI:15378"/>
        <dbReference type="ChEBI" id="CHEBI:16042"/>
        <dbReference type="ChEBI" id="CHEBI:17792"/>
        <dbReference type="ChEBI" id="CHEBI:57925"/>
        <dbReference type="ChEBI" id="CHEBI:90779"/>
        <dbReference type="EC" id="2.5.1.18"/>
    </reaction>
</comment>
<protein>
    <recommendedName>
        <fullName evidence="1">glutathione transferase</fullName>
        <ecNumber evidence="1">2.5.1.18</ecNumber>
    </recommendedName>
</protein>
<dbReference type="SUPFAM" id="SSF52833">
    <property type="entry name" value="Thioredoxin-like"/>
    <property type="match status" value="1"/>
</dbReference>
<dbReference type="InterPro" id="IPR036282">
    <property type="entry name" value="Glutathione-S-Trfase_C_sf"/>
</dbReference>
<evidence type="ECO:0000313" key="9">
    <source>
        <dbReference type="Proteomes" id="UP000077755"/>
    </source>
</evidence>
<gene>
    <name evidence="8" type="ORF">DCAR_0727733</name>
</gene>
<dbReference type="InterPro" id="IPR004046">
    <property type="entry name" value="GST_C"/>
</dbReference>
<dbReference type="AlphaFoldDB" id="A0AAF0XHQ5"/>
<dbReference type="EMBL" id="CP093349">
    <property type="protein sequence ID" value="WOH08295.1"/>
    <property type="molecule type" value="Genomic_DNA"/>
</dbReference>
<dbReference type="FunFam" id="1.20.1050.10:FF:000016">
    <property type="entry name" value="Glutathione S-transferase U9"/>
    <property type="match status" value="1"/>
</dbReference>
<organism evidence="8 9">
    <name type="scientific">Daucus carota subsp. sativus</name>
    <name type="common">Carrot</name>
    <dbReference type="NCBI Taxonomy" id="79200"/>
    <lineage>
        <taxon>Eukaryota</taxon>
        <taxon>Viridiplantae</taxon>
        <taxon>Streptophyta</taxon>
        <taxon>Embryophyta</taxon>
        <taxon>Tracheophyta</taxon>
        <taxon>Spermatophyta</taxon>
        <taxon>Magnoliopsida</taxon>
        <taxon>eudicotyledons</taxon>
        <taxon>Gunneridae</taxon>
        <taxon>Pentapetalae</taxon>
        <taxon>asterids</taxon>
        <taxon>campanulids</taxon>
        <taxon>Apiales</taxon>
        <taxon>Apiaceae</taxon>
        <taxon>Apioideae</taxon>
        <taxon>Scandiceae</taxon>
        <taxon>Daucinae</taxon>
        <taxon>Daucus</taxon>
        <taxon>Daucus sect. Daucus</taxon>
    </lineage>
</organism>
<dbReference type="InterPro" id="IPR036249">
    <property type="entry name" value="Thioredoxin-like_sf"/>
</dbReference>
<proteinExistence type="inferred from homology"/>
<evidence type="ECO:0000259" key="7">
    <source>
        <dbReference type="PROSITE" id="PS50405"/>
    </source>
</evidence>
<evidence type="ECO:0000256" key="2">
    <source>
        <dbReference type="ARBA" id="ARBA00022575"/>
    </source>
</evidence>
<dbReference type="GO" id="GO:0009407">
    <property type="term" value="P:toxin catabolic process"/>
    <property type="evidence" value="ECO:0007669"/>
    <property type="project" value="UniProtKB-ARBA"/>
</dbReference>
<evidence type="ECO:0000313" key="8">
    <source>
        <dbReference type="EMBL" id="WOH08295.1"/>
    </source>
</evidence>
<dbReference type="KEGG" id="dcr:108195221"/>
<comment type="similarity">
    <text evidence="4">Belongs to the GST superfamily. Tau family.</text>
</comment>
<dbReference type="InterPro" id="IPR045074">
    <property type="entry name" value="GST_C_Tau"/>
</dbReference>
<feature type="domain" description="GST C-terminal" evidence="7">
    <location>
        <begin position="91"/>
        <end position="223"/>
    </location>
</feature>
<dbReference type="GO" id="GO:0004364">
    <property type="term" value="F:glutathione transferase activity"/>
    <property type="evidence" value="ECO:0007669"/>
    <property type="project" value="UniProtKB-EC"/>
</dbReference>
<reference evidence="8" key="2">
    <citation type="submission" date="2022-03" db="EMBL/GenBank/DDBJ databases">
        <title>Draft title - Genomic analysis of global carrot germplasm unveils the trajectory of domestication and the origin of high carotenoid orange carrot.</title>
        <authorList>
            <person name="Iorizzo M."/>
            <person name="Ellison S."/>
            <person name="Senalik D."/>
            <person name="Macko-Podgorni A."/>
            <person name="Grzebelus D."/>
            <person name="Bostan H."/>
            <person name="Rolling W."/>
            <person name="Curaba J."/>
            <person name="Simon P."/>
        </authorList>
    </citation>
    <scope>NUCLEOTIDE SEQUENCE</scope>
    <source>
        <tissue evidence="8">Leaf</tissue>
    </source>
</reference>
<dbReference type="FunFam" id="3.40.30.10:FF:000044">
    <property type="entry name" value="Glutathione S-transferase GSTU6"/>
    <property type="match status" value="1"/>
</dbReference>
<dbReference type="EC" id="2.5.1.18" evidence="1"/>
<dbReference type="Pfam" id="PF02798">
    <property type="entry name" value="GST_N"/>
    <property type="match status" value="1"/>
</dbReference>
<feature type="domain" description="GST N-terminal" evidence="6">
    <location>
        <begin position="4"/>
        <end position="83"/>
    </location>
</feature>
<evidence type="ECO:0000259" key="6">
    <source>
        <dbReference type="PROSITE" id="PS50404"/>
    </source>
</evidence>
<dbReference type="PROSITE" id="PS50404">
    <property type="entry name" value="GST_NTER"/>
    <property type="match status" value="1"/>
</dbReference>
<dbReference type="InterPro" id="IPR004045">
    <property type="entry name" value="Glutathione_S-Trfase_N"/>
</dbReference>
<dbReference type="Pfam" id="PF00043">
    <property type="entry name" value="GST_C"/>
    <property type="match status" value="1"/>
</dbReference>
<dbReference type="SFLD" id="SFLDG00358">
    <property type="entry name" value="Main_(cytGST)"/>
    <property type="match status" value="1"/>
</dbReference>
<dbReference type="GO" id="GO:0006749">
    <property type="term" value="P:glutathione metabolic process"/>
    <property type="evidence" value="ECO:0007669"/>
    <property type="project" value="InterPro"/>
</dbReference>
<accession>A0AAF0XHQ5</accession>
<dbReference type="SFLD" id="SFLDS00019">
    <property type="entry name" value="Glutathione_Transferase_(cytos"/>
    <property type="match status" value="1"/>
</dbReference>
<dbReference type="InterPro" id="IPR010987">
    <property type="entry name" value="Glutathione-S-Trfase_C-like"/>
</dbReference>
<dbReference type="PROSITE" id="PS50405">
    <property type="entry name" value="GST_CTER"/>
    <property type="match status" value="1"/>
</dbReference>
<evidence type="ECO:0000256" key="5">
    <source>
        <dbReference type="ARBA" id="ARBA00047960"/>
    </source>
</evidence>
<dbReference type="Gene3D" id="1.20.1050.10">
    <property type="match status" value="1"/>
</dbReference>
<keyword evidence="2" id="KW-0216">Detoxification</keyword>
<dbReference type="InterPro" id="IPR040079">
    <property type="entry name" value="Glutathione_S-Trfase"/>
</dbReference>
<evidence type="ECO:0000256" key="1">
    <source>
        <dbReference type="ARBA" id="ARBA00012452"/>
    </source>
</evidence>
<dbReference type="CDD" id="cd03058">
    <property type="entry name" value="GST_N_Tau"/>
    <property type="match status" value="1"/>
</dbReference>
<dbReference type="CDD" id="cd03185">
    <property type="entry name" value="GST_C_Tau"/>
    <property type="match status" value="1"/>
</dbReference>
<dbReference type="PANTHER" id="PTHR11260:SF615">
    <property type="entry name" value="GLUTATHIONE S-TRANSFERASE U17"/>
    <property type="match status" value="1"/>
</dbReference>
<dbReference type="SUPFAM" id="SSF47616">
    <property type="entry name" value="GST C-terminal domain-like"/>
    <property type="match status" value="1"/>
</dbReference>
<dbReference type="Gene3D" id="3.40.30.10">
    <property type="entry name" value="Glutaredoxin"/>
    <property type="match status" value="1"/>
</dbReference>
<dbReference type="InterPro" id="IPR045073">
    <property type="entry name" value="Omega/Tau-like"/>
</dbReference>
<keyword evidence="3" id="KW-0808">Transferase</keyword>
<evidence type="ECO:0000256" key="3">
    <source>
        <dbReference type="ARBA" id="ARBA00022679"/>
    </source>
</evidence>
<name>A0AAF0XHQ5_DAUCS</name>
<dbReference type="Proteomes" id="UP000077755">
    <property type="component" value="Chromosome 7"/>
</dbReference>
<dbReference type="SFLD" id="SFLDG01152">
    <property type="entry name" value="Main.3:_Omega-_and_Tau-like"/>
    <property type="match status" value="1"/>
</dbReference>
<reference evidence="8" key="1">
    <citation type="journal article" date="2016" name="Nat. Genet.">
        <title>A high-quality carrot genome assembly provides new insights into carotenoid accumulation and asterid genome evolution.</title>
        <authorList>
            <person name="Iorizzo M."/>
            <person name="Ellison S."/>
            <person name="Senalik D."/>
            <person name="Zeng P."/>
            <person name="Satapoomin P."/>
            <person name="Huang J."/>
            <person name="Bowman M."/>
            <person name="Iovene M."/>
            <person name="Sanseverino W."/>
            <person name="Cavagnaro P."/>
            <person name="Yildiz M."/>
            <person name="Macko-Podgorni A."/>
            <person name="Moranska E."/>
            <person name="Grzebelus E."/>
            <person name="Grzebelus D."/>
            <person name="Ashrafi H."/>
            <person name="Zheng Z."/>
            <person name="Cheng S."/>
            <person name="Spooner D."/>
            <person name="Van Deynze A."/>
            <person name="Simon P."/>
        </authorList>
    </citation>
    <scope>NUCLEOTIDE SEQUENCE</scope>
    <source>
        <tissue evidence="8">Leaf</tissue>
    </source>
</reference>
<evidence type="ECO:0000256" key="4">
    <source>
        <dbReference type="ARBA" id="ARBA00025743"/>
    </source>
</evidence>
<dbReference type="PANTHER" id="PTHR11260">
    <property type="entry name" value="GLUTATHIONE S-TRANSFERASE, GST, SUPERFAMILY, GST DOMAIN CONTAINING"/>
    <property type="match status" value="1"/>
</dbReference>
<dbReference type="GO" id="GO:0005737">
    <property type="term" value="C:cytoplasm"/>
    <property type="evidence" value="ECO:0007669"/>
    <property type="project" value="TreeGrafter"/>
</dbReference>